<dbReference type="EMBL" id="AM920689">
    <property type="protein sequence ID" value="CAP50030.1"/>
    <property type="molecule type" value="Genomic_DNA"/>
</dbReference>
<gene>
    <name evidence="1" type="ORF">XCCB100_0691</name>
</gene>
<dbReference type="HOGENOM" id="CLU_1531937_0_0_6"/>
<sequence>MGACFFFIASGVIAQNVSLSNNALGTSMDRRLLEQEVAPIRSRAELQEYLKFMPAQSPLKYLSPSNRERFLNSLVFSESGLASYSYQDLEMELNALEAYKVLSLFGQQATVALIPGLRQSDGFSKAIMSSVDSREPVNAISGEYRPDASKDPDYPDYPDYACVAKATCGQSMGKICIGANC</sequence>
<protein>
    <submittedName>
        <fullName evidence="1">Uncharacterized protein</fullName>
    </submittedName>
</protein>
<name>B0RNJ5_XANCB</name>
<evidence type="ECO:0000313" key="1">
    <source>
        <dbReference type="EMBL" id="CAP50030.1"/>
    </source>
</evidence>
<dbReference type="KEGG" id="xca:xcc-b100_0691"/>
<evidence type="ECO:0000313" key="2">
    <source>
        <dbReference type="Proteomes" id="UP000001188"/>
    </source>
</evidence>
<dbReference type="AlphaFoldDB" id="B0RNJ5"/>
<dbReference type="Proteomes" id="UP000001188">
    <property type="component" value="Chromosome"/>
</dbReference>
<accession>B0RNJ5</accession>
<organism evidence="1 2">
    <name type="scientific">Xanthomonas campestris pv. campestris (strain B100)</name>
    <dbReference type="NCBI Taxonomy" id="509169"/>
    <lineage>
        <taxon>Bacteria</taxon>
        <taxon>Pseudomonadati</taxon>
        <taxon>Pseudomonadota</taxon>
        <taxon>Gammaproteobacteria</taxon>
        <taxon>Lysobacterales</taxon>
        <taxon>Lysobacteraceae</taxon>
        <taxon>Xanthomonas</taxon>
    </lineage>
</organism>
<reference evidence="1 2" key="1">
    <citation type="journal article" date="2008" name="J. Biotechnol.">
        <title>The genome of Xanthomonas campestris pv. campestris B100 and its use for the reconstruction of metabolic pathways involved in xanthan biosynthesis.</title>
        <authorList>
            <person name="Vorholter F.J."/>
            <person name="Schneiker S."/>
            <person name="Goesmann A."/>
            <person name="Krause L."/>
            <person name="Bekel T."/>
            <person name="Kaiser O."/>
            <person name="Linke B."/>
            <person name="Patschkowski T."/>
            <person name="Ruckert C."/>
            <person name="Schmid J."/>
            <person name="Sidhu V.K."/>
            <person name="Sieber V."/>
            <person name="Tauch A."/>
            <person name="Watt S.A."/>
            <person name="Weisshaar B."/>
            <person name="Becker A."/>
            <person name="Niehaus K."/>
            <person name="Puhler A."/>
        </authorList>
    </citation>
    <scope>NUCLEOTIDE SEQUENCE [LARGE SCALE GENOMIC DNA]</scope>
    <source>
        <strain evidence="1 2">B100</strain>
    </source>
</reference>
<proteinExistence type="predicted"/>